<accession>A0ABY7E916</accession>
<gene>
    <name evidence="6" type="ORF">MAR_020775</name>
</gene>
<evidence type="ECO:0000256" key="3">
    <source>
        <dbReference type="ARBA" id="ARBA00023274"/>
    </source>
</evidence>
<dbReference type="SUPFAM" id="SSF64263">
    <property type="entry name" value="Prokaryotic ribosomal protein L17"/>
    <property type="match status" value="1"/>
</dbReference>
<evidence type="ECO:0000256" key="4">
    <source>
        <dbReference type="ARBA" id="ARBA00035290"/>
    </source>
</evidence>
<dbReference type="Gene3D" id="3.90.1030.10">
    <property type="entry name" value="Ribosomal protein L17"/>
    <property type="match status" value="1"/>
</dbReference>
<dbReference type="PANTHER" id="PTHR14413">
    <property type="entry name" value="RIBOSOMAL PROTEIN L17"/>
    <property type="match status" value="1"/>
</dbReference>
<dbReference type="Proteomes" id="UP001164746">
    <property type="component" value="Chromosome 5"/>
</dbReference>
<name>A0ABY7E916_MYAAR</name>
<reference evidence="6" key="1">
    <citation type="submission" date="2022-11" db="EMBL/GenBank/DDBJ databases">
        <title>Centuries of genome instability and evolution in soft-shell clam transmissible cancer (bioRxiv).</title>
        <authorList>
            <person name="Hart S.F.M."/>
            <person name="Yonemitsu M.A."/>
            <person name="Giersch R.M."/>
            <person name="Beal B.F."/>
            <person name="Arriagada G."/>
            <person name="Davis B.W."/>
            <person name="Ostrander E.A."/>
            <person name="Goff S.P."/>
            <person name="Metzger M.J."/>
        </authorList>
    </citation>
    <scope>NUCLEOTIDE SEQUENCE</scope>
    <source>
        <strain evidence="6">MELC-2E11</strain>
        <tissue evidence="6">Siphon/mantle</tissue>
    </source>
</reference>
<dbReference type="InterPro" id="IPR000456">
    <property type="entry name" value="Ribosomal_bL17"/>
</dbReference>
<evidence type="ECO:0000256" key="1">
    <source>
        <dbReference type="ARBA" id="ARBA00008777"/>
    </source>
</evidence>
<dbReference type="EMBL" id="CP111016">
    <property type="protein sequence ID" value="WAR05406.1"/>
    <property type="molecule type" value="Genomic_DNA"/>
</dbReference>
<comment type="similarity">
    <text evidence="1">Belongs to the bacterial ribosomal protein bL17 family.</text>
</comment>
<evidence type="ECO:0000313" key="7">
    <source>
        <dbReference type="Proteomes" id="UP001164746"/>
    </source>
</evidence>
<proteinExistence type="inferred from homology"/>
<evidence type="ECO:0000313" key="6">
    <source>
        <dbReference type="EMBL" id="WAR05406.1"/>
    </source>
</evidence>
<evidence type="ECO:0000256" key="5">
    <source>
        <dbReference type="ARBA" id="ARBA00035413"/>
    </source>
</evidence>
<organism evidence="6 7">
    <name type="scientific">Mya arenaria</name>
    <name type="common">Soft-shell clam</name>
    <dbReference type="NCBI Taxonomy" id="6604"/>
    <lineage>
        <taxon>Eukaryota</taxon>
        <taxon>Metazoa</taxon>
        <taxon>Spiralia</taxon>
        <taxon>Lophotrochozoa</taxon>
        <taxon>Mollusca</taxon>
        <taxon>Bivalvia</taxon>
        <taxon>Autobranchia</taxon>
        <taxon>Heteroconchia</taxon>
        <taxon>Euheterodonta</taxon>
        <taxon>Imparidentia</taxon>
        <taxon>Neoheterodontei</taxon>
        <taxon>Myida</taxon>
        <taxon>Myoidea</taxon>
        <taxon>Myidae</taxon>
        <taxon>Mya</taxon>
    </lineage>
</organism>
<dbReference type="PANTHER" id="PTHR14413:SF16">
    <property type="entry name" value="LARGE RIBOSOMAL SUBUNIT PROTEIN BL17M"/>
    <property type="match status" value="1"/>
</dbReference>
<keyword evidence="3" id="KW-0687">Ribonucleoprotein</keyword>
<keyword evidence="2" id="KW-0689">Ribosomal protein</keyword>
<sequence length="142" mass="16723">MLRIQVKRRPRKLKGVLIGSGSGPTERIKYLQYKVNRLIRDERIEGREDRIHEIRGYAEQLLNLAIQNGDSHKPTMIMATNWLKEKELVYKLFQVLAPRYENYTTAFTTVHRLPANYPSTGLYQAVTHILRLFHIKETNLDF</sequence>
<dbReference type="InterPro" id="IPR036373">
    <property type="entry name" value="Ribosomal_bL17_sf"/>
</dbReference>
<keyword evidence="7" id="KW-1185">Reference proteome</keyword>
<protein>
    <recommendedName>
        <fullName evidence="4">Large ribosomal subunit protein bL17m</fullName>
    </recommendedName>
    <alternativeName>
        <fullName evidence="5">39S ribosomal protein L17, mitochondrial</fullName>
    </alternativeName>
</protein>
<evidence type="ECO:0000256" key="2">
    <source>
        <dbReference type="ARBA" id="ARBA00022980"/>
    </source>
</evidence>
<dbReference type="Pfam" id="PF01196">
    <property type="entry name" value="Ribosomal_L17"/>
    <property type="match status" value="1"/>
</dbReference>